<sequence>MIIKTLALHSLTCLVGITSSLAVPQLISPSGTAAGFQSDTRTEVAIVTRQFVNRTVKSDRLPANQAGSEANGKRHPVQVPANTAPNREWKTDCKPPIDVIGRCFADLGETHGTFRT</sequence>
<accession>A0A939M2L2</accession>
<name>A0A939M2L2_9BRAD</name>
<evidence type="ECO:0000313" key="4">
    <source>
        <dbReference type="EMBL" id="UEM14928.1"/>
    </source>
</evidence>
<proteinExistence type="predicted"/>
<dbReference type="Proteomes" id="UP000664702">
    <property type="component" value="Chromosome"/>
</dbReference>
<dbReference type="EMBL" id="JAGEMI010000001">
    <property type="protein sequence ID" value="MBO1862066.1"/>
    <property type="molecule type" value="Genomic_DNA"/>
</dbReference>
<organism evidence="3">
    <name type="scientific">Bradyrhizobium barranii subsp. barranii</name>
    <dbReference type="NCBI Taxonomy" id="2823807"/>
    <lineage>
        <taxon>Bacteria</taxon>
        <taxon>Pseudomonadati</taxon>
        <taxon>Pseudomonadota</taxon>
        <taxon>Alphaproteobacteria</taxon>
        <taxon>Hyphomicrobiales</taxon>
        <taxon>Nitrobacteraceae</taxon>
        <taxon>Bradyrhizobium</taxon>
        <taxon>Bradyrhizobium barranii</taxon>
    </lineage>
</organism>
<feature type="chain" id="PRO_5037658395" evidence="2">
    <location>
        <begin position="23"/>
        <end position="116"/>
    </location>
</feature>
<feature type="region of interest" description="Disordered" evidence="1">
    <location>
        <begin position="57"/>
        <end position="91"/>
    </location>
</feature>
<keyword evidence="2" id="KW-0732">Signal</keyword>
<reference evidence="4 5" key="2">
    <citation type="journal article" date="2022" name="Int. J. Syst. Evol. Microbiol.">
        <title>Strains of Bradyrhizobium barranii sp. nov. associated with legumes native to Canada are symbionts of soybeans and belong to different subspecies (subsp. barranii subsp. nov. and subsp. apii subsp. nov.) and symbiovars (sv. glycinearum and sv. septentrionale).</title>
        <authorList>
            <person name="Bromfield E.S.P."/>
            <person name="Cloutier S."/>
            <person name="Wasai-Hara S."/>
            <person name="Minamisawa K."/>
        </authorList>
    </citation>
    <scope>NUCLEOTIDE SEQUENCE [LARGE SCALE GENOMIC DNA]</scope>
    <source>
        <strain evidence="4 5">144S4</strain>
    </source>
</reference>
<protein>
    <submittedName>
        <fullName evidence="3">Uncharacterized protein</fullName>
    </submittedName>
</protein>
<evidence type="ECO:0000313" key="5">
    <source>
        <dbReference type="Proteomes" id="UP000664702"/>
    </source>
</evidence>
<evidence type="ECO:0000256" key="1">
    <source>
        <dbReference type="SAM" id="MobiDB-lite"/>
    </source>
</evidence>
<evidence type="ECO:0000256" key="2">
    <source>
        <dbReference type="SAM" id="SignalP"/>
    </source>
</evidence>
<evidence type="ECO:0000313" key="3">
    <source>
        <dbReference type="EMBL" id="MBO1862066.1"/>
    </source>
</evidence>
<dbReference type="KEGG" id="bban:J4G43_012215"/>
<feature type="signal peptide" evidence="2">
    <location>
        <begin position="1"/>
        <end position="22"/>
    </location>
</feature>
<dbReference type="AlphaFoldDB" id="A0A939M2L2"/>
<dbReference type="EMBL" id="CP086136">
    <property type="protein sequence ID" value="UEM14928.1"/>
    <property type="molecule type" value="Genomic_DNA"/>
</dbReference>
<gene>
    <name evidence="4" type="ORF">J4G43_012215</name>
    <name evidence="3" type="ORF">J4G43_14350</name>
</gene>
<reference evidence="3" key="1">
    <citation type="submission" date="2021-03" db="EMBL/GenBank/DDBJ databases">
        <title>Whole Genome Sequence of Bradyrhizobium sp. Strain 144S4.</title>
        <authorList>
            <person name="Bromfield E.S.P."/>
            <person name="Cloutier S."/>
        </authorList>
    </citation>
    <scope>NUCLEOTIDE SEQUENCE [LARGE SCALE GENOMIC DNA]</scope>
    <source>
        <strain evidence="3">144S4</strain>
    </source>
</reference>
<dbReference type="RefSeq" id="WP_208084942.1">
    <property type="nucleotide sequence ID" value="NZ_CP086136.1"/>
</dbReference>